<evidence type="ECO:0000259" key="4">
    <source>
        <dbReference type="PROSITE" id="PS50011"/>
    </source>
</evidence>
<dbReference type="PROSITE" id="PS00107">
    <property type="entry name" value="PROTEIN_KINASE_ATP"/>
    <property type="match status" value="1"/>
</dbReference>
<dbReference type="Proteomes" id="UP000678393">
    <property type="component" value="Unassembled WGS sequence"/>
</dbReference>
<feature type="chain" id="PRO_5035793199" description="Protein kinase domain-containing protein" evidence="3">
    <location>
        <begin position="21"/>
        <end position="1392"/>
    </location>
</feature>
<protein>
    <recommendedName>
        <fullName evidence="4">Protein kinase domain-containing protein</fullName>
    </recommendedName>
</protein>
<dbReference type="OrthoDB" id="5973359at2759"/>
<dbReference type="InterPro" id="IPR000719">
    <property type="entry name" value="Prot_kinase_dom"/>
</dbReference>
<keyword evidence="1" id="KW-0547">Nucleotide-binding</keyword>
<evidence type="ECO:0000256" key="3">
    <source>
        <dbReference type="SAM" id="SignalP"/>
    </source>
</evidence>
<feature type="compositionally biased region" description="Basic and acidic residues" evidence="2">
    <location>
        <begin position="1051"/>
        <end position="1062"/>
    </location>
</feature>
<proteinExistence type="predicted"/>
<feature type="signal peptide" evidence="3">
    <location>
        <begin position="1"/>
        <end position="20"/>
    </location>
</feature>
<feature type="compositionally biased region" description="Polar residues" evidence="2">
    <location>
        <begin position="965"/>
        <end position="991"/>
    </location>
</feature>
<organism evidence="5 6">
    <name type="scientific">Candidula unifasciata</name>
    <dbReference type="NCBI Taxonomy" id="100452"/>
    <lineage>
        <taxon>Eukaryota</taxon>
        <taxon>Metazoa</taxon>
        <taxon>Spiralia</taxon>
        <taxon>Lophotrochozoa</taxon>
        <taxon>Mollusca</taxon>
        <taxon>Gastropoda</taxon>
        <taxon>Heterobranchia</taxon>
        <taxon>Euthyneura</taxon>
        <taxon>Panpulmonata</taxon>
        <taxon>Eupulmonata</taxon>
        <taxon>Stylommatophora</taxon>
        <taxon>Helicina</taxon>
        <taxon>Helicoidea</taxon>
        <taxon>Geomitridae</taxon>
        <taxon>Candidula</taxon>
    </lineage>
</organism>
<dbReference type="CDD" id="cd00192">
    <property type="entry name" value="PTKc"/>
    <property type="match status" value="1"/>
</dbReference>
<feature type="region of interest" description="Disordered" evidence="2">
    <location>
        <begin position="1231"/>
        <end position="1254"/>
    </location>
</feature>
<accession>A0A8S3YLL2</accession>
<evidence type="ECO:0000313" key="5">
    <source>
        <dbReference type="EMBL" id="CAG5116322.1"/>
    </source>
</evidence>
<keyword evidence="1" id="KW-0067">ATP-binding</keyword>
<feature type="domain" description="Protein kinase" evidence="4">
    <location>
        <begin position="110"/>
        <end position="384"/>
    </location>
</feature>
<evidence type="ECO:0000313" key="6">
    <source>
        <dbReference type="Proteomes" id="UP000678393"/>
    </source>
</evidence>
<dbReference type="Pfam" id="PF07714">
    <property type="entry name" value="PK_Tyr_Ser-Thr"/>
    <property type="match status" value="1"/>
</dbReference>
<dbReference type="PROSITE" id="PS50011">
    <property type="entry name" value="PROTEIN_KINASE_DOM"/>
    <property type="match status" value="1"/>
</dbReference>
<feature type="region of interest" description="Disordered" evidence="2">
    <location>
        <begin position="1347"/>
        <end position="1392"/>
    </location>
</feature>
<dbReference type="PANTHER" id="PTHR24417:SF7">
    <property type="entry name" value="CHROMATIN MODIFICATION-RELATED PROTEIN EAF1"/>
    <property type="match status" value="1"/>
</dbReference>
<evidence type="ECO:0000256" key="2">
    <source>
        <dbReference type="SAM" id="MobiDB-lite"/>
    </source>
</evidence>
<feature type="compositionally biased region" description="Polar residues" evidence="2">
    <location>
        <begin position="1232"/>
        <end position="1250"/>
    </location>
</feature>
<feature type="non-terminal residue" evidence="5">
    <location>
        <position position="1"/>
    </location>
</feature>
<evidence type="ECO:0000256" key="1">
    <source>
        <dbReference type="PROSITE-ProRule" id="PRU10141"/>
    </source>
</evidence>
<dbReference type="InterPro" id="IPR008266">
    <property type="entry name" value="Tyr_kinase_AS"/>
</dbReference>
<dbReference type="PANTHER" id="PTHR24417">
    <property type="entry name" value="SERINE/THREONINE-PROTEIN KINASE LMTK1"/>
    <property type="match status" value="1"/>
</dbReference>
<dbReference type="SUPFAM" id="SSF56112">
    <property type="entry name" value="Protein kinase-like (PK-like)"/>
    <property type="match status" value="1"/>
</dbReference>
<dbReference type="GO" id="GO:0004672">
    <property type="term" value="F:protein kinase activity"/>
    <property type="evidence" value="ECO:0007669"/>
    <property type="project" value="InterPro"/>
</dbReference>
<dbReference type="InterPro" id="IPR001245">
    <property type="entry name" value="Ser-Thr/Tyr_kinase_cat_dom"/>
</dbReference>
<reference evidence="5" key="1">
    <citation type="submission" date="2021-04" db="EMBL/GenBank/DDBJ databases">
        <authorList>
            <consortium name="Molecular Ecology Group"/>
        </authorList>
    </citation>
    <scope>NUCLEOTIDE SEQUENCE</scope>
</reference>
<dbReference type="GO" id="GO:0005524">
    <property type="term" value="F:ATP binding"/>
    <property type="evidence" value="ECO:0007669"/>
    <property type="project" value="UniProtKB-UniRule"/>
</dbReference>
<feature type="compositionally biased region" description="Pro residues" evidence="2">
    <location>
        <begin position="1354"/>
        <end position="1364"/>
    </location>
</feature>
<dbReference type="Gene3D" id="1.10.510.10">
    <property type="entry name" value="Transferase(Phosphotransferase) domain 1"/>
    <property type="match status" value="1"/>
</dbReference>
<feature type="region of interest" description="Disordered" evidence="2">
    <location>
        <begin position="1037"/>
        <end position="1075"/>
    </location>
</feature>
<sequence>MFEAVVSIAALLCLVLVVLGCLDCLFKKKQFEAFEIRDGSHAQHNAAFSVDIFDADNISDQVIIEPLPDILSKVAVAPILRPRMTCTERGKQEATLSLLSVQRSFPRNRVTYLKEIGSGWFGKAIESEAVHIVTESDASHVVVKMLKDDASKLEQKQFMEEVNAFRCLEHANLLSFFGQCTETTPFLVILEFAAHGNLKSYLMKHRHDVDSLIASNRLVSFALGAASGLACLHRHDYIHNDLAARNCLVMSDYTLKIGDYGISDSLFKDEYFNTGSELLPVRWMAPETLVQMDGVWTSQKSNKMSDMWSFGILLWEICSLGEHPYDCLTDEGVLQNVVQDRLILPADVNLNPKLPFKVKMWSVMIQCWEEPSERLQVEQAHRILEQLKINSDVISGTSDFDQKWNHLQPNQEKKANISVEHTSALANTTVVDFHLEKPSFFSSEIGMPDGVKRDDVILEIDSYLTPVSSSRDLAVPKSSVQHVLTSADHTLSRIEQNGSFSASPCQVIQENEVKRMSTPLNHDRPDVSLEQQMIDGLLVASKGSVSASQFYSPHSSPSSEYITVDEMRGHSGIQDDTLKELSIADGDLSLDSEGLSIHESIDDTLKDSFSPGENSIGNNNNILFILPFHEREDDFSDFVQTSPEHHDISCTDFEPYVPTAVDSLVQTNGVHEDELCNNNAFILENNMTSSDGFCCTDDVFSELVPYVDSITHVNSDRNEFSDLHISTSPFDVDGVNSISGCSNLFDRVNSYDAIKASIEESSKLSNLQVYPEVKPLSDSNQDVFISAQDHNFTSSALLVPGLEIDESGSSLDMADASREMLSAEAVISNQYDDQSAIDNQMESISLPSNVSDSTCHVSSDNTDAVHSVSLLQSESFADSHEHLESVNREKLPHSFGIIDDHNECNSSFNLVKTENGHADSPSEQLRERILSDYSDVHGISSLKDSDKLIVQEEVSTSRHIETESVDSSIHSSSMTEGPTNYTTNNTEVGLSDSSDYIQETALSETCKEGDDDEELDEGPSAFQSNLYRCSRISLTEDPEDAADESSNFKSVDIHNDHCREDSQSPVDSESEDAFNSNFENEQEYISDEAISGPPQTSSPDNTAIDPDSDTTVSPEPSSPVDFDEQALQIASEIYLSRGLKSPRVFEILPLETIPEHPPMPDFHEESNYTPSETSSLDVRYEEMFGGDSFEWDDFYGDSLIGKDLSLQHSSHQQNSVREYDVSDWSMDIDSESIASGASPPSQSEETTFSQPMHLPSQSSISVYSDISTQFSLSSVLSPLSKSTDSSRETLVSSLLSQLQSPIIMPVSSANQKNFYSLMGKYSLETDSSLDGLASPPMVMTSAVRSSSVTHATPLSPPASPPFSPLLPSGQERSVQQIASTSPVSSEQSMRSS</sequence>
<name>A0A8S3YLL2_9EUPU</name>
<feature type="compositionally biased region" description="Polar residues" evidence="2">
    <location>
        <begin position="1063"/>
        <end position="1075"/>
    </location>
</feature>
<dbReference type="PRINTS" id="PR00109">
    <property type="entry name" value="TYRKINASE"/>
</dbReference>
<dbReference type="InterPro" id="IPR011009">
    <property type="entry name" value="Kinase-like_dom_sf"/>
</dbReference>
<dbReference type="InterPro" id="IPR017441">
    <property type="entry name" value="Protein_kinase_ATP_BS"/>
</dbReference>
<feature type="compositionally biased region" description="Polar residues" evidence="2">
    <location>
        <begin position="1370"/>
        <end position="1392"/>
    </location>
</feature>
<dbReference type="PROSITE" id="PS00109">
    <property type="entry name" value="PROTEIN_KINASE_TYR"/>
    <property type="match status" value="1"/>
</dbReference>
<dbReference type="Gene3D" id="3.30.200.20">
    <property type="entry name" value="Phosphorylase Kinase, domain 1"/>
    <property type="match status" value="1"/>
</dbReference>
<comment type="caution">
    <text evidence="5">The sequence shown here is derived from an EMBL/GenBank/DDBJ whole genome shotgun (WGS) entry which is preliminary data.</text>
</comment>
<feature type="region of interest" description="Disordered" evidence="2">
    <location>
        <begin position="958"/>
        <end position="991"/>
    </location>
</feature>
<keyword evidence="3" id="KW-0732">Signal</keyword>
<keyword evidence="6" id="KW-1185">Reference proteome</keyword>
<feature type="binding site" evidence="1">
    <location>
        <position position="144"/>
    </location>
    <ligand>
        <name>ATP</name>
        <dbReference type="ChEBI" id="CHEBI:30616"/>
    </ligand>
</feature>
<feature type="region of interest" description="Disordered" evidence="2">
    <location>
        <begin position="1089"/>
        <end position="1122"/>
    </location>
</feature>
<dbReference type="EMBL" id="CAJHNH020000236">
    <property type="protein sequence ID" value="CAG5116322.1"/>
    <property type="molecule type" value="Genomic_DNA"/>
</dbReference>
<gene>
    <name evidence="5" type="ORF">CUNI_LOCUS1880</name>
</gene>